<sequence>KMEKQIKQVFTHQKQEQLISIANNLQNNVELLLQPVYILKQNIENQENDILANENVKQELIQQYSYLYNDLTKKQLILKEPNEELIQQKFFHQKLSTKLMQLKETLAQYKANQFDSSSSDTTANQPFQQNYSDLQKSVLIAKDQHDQLMQNIKLFKTQNSQQYRSKLYDYQSKIEREKRNLDFLTQQKLDLVQTLQDLKQQFQKTNAVYQNNLKITLQNDERYAEMKFEFLTNMNQKIQNLKEQFKNQVERKKQFELLLEEKDQKILNVYNKMTKEKEEIISKLRFYENDLTRILQKTKEMINGRNAASEILTQKREKYEKQQLRDASYQLLQLSNFQKQQIAELKQQLQHKGVNIIARP</sequence>
<organism evidence="2">
    <name type="scientific">Trepomonas sp. PC1</name>
    <dbReference type="NCBI Taxonomy" id="1076344"/>
    <lineage>
        <taxon>Eukaryota</taxon>
        <taxon>Metamonada</taxon>
        <taxon>Diplomonadida</taxon>
        <taxon>Hexamitidae</taxon>
        <taxon>Hexamitinae</taxon>
        <taxon>Trepomonas</taxon>
    </lineage>
</organism>
<proteinExistence type="predicted"/>
<feature type="non-terminal residue" evidence="2">
    <location>
        <position position="360"/>
    </location>
</feature>
<evidence type="ECO:0000313" key="2">
    <source>
        <dbReference type="EMBL" id="JAP89064.1"/>
    </source>
</evidence>
<evidence type="ECO:0000256" key="1">
    <source>
        <dbReference type="SAM" id="Coils"/>
    </source>
</evidence>
<feature type="non-terminal residue" evidence="2">
    <location>
        <position position="1"/>
    </location>
</feature>
<feature type="coiled-coil region" evidence="1">
    <location>
        <begin position="167"/>
        <end position="290"/>
    </location>
</feature>
<gene>
    <name evidence="2" type="ORF">TPC1_31441</name>
</gene>
<dbReference type="AlphaFoldDB" id="A0A146JZV7"/>
<name>A0A146JZV7_9EUKA</name>
<protein>
    <submittedName>
        <fullName evidence="2">Uncharacterized protein</fullName>
    </submittedName>
</protein>
<keyword evidence="1" id="KW-0175">Coiled coil</keyword>
<dbReference type="EMBL" id="GDID01007542">
    <property type="protein sequence ID" value="JAP89064.1"/>
    <property type="molecule type" value="Transcribed_RNA"/>
</dbReference>
<reference evidence="2" key="1">
    <citation type="submission" date="2015-07" db="EMBL/GenBank/DDBJ databases">
        <title>Adaptation to a free-living lifestyle via gene acquisitions in the diplomonad Trepomonas sp. PC1.</title>
        <authorList>
            <person name="Xu F."/>
            <person name="Jerlstrom-Hultqvist J."/>
            <person name="Kolisko M."/>
            <person name="Simpson A.G.B."/>
            <person name="Roger A.J."/>
            <person name="Svard S.G."/>
            <person name="Andersson J.O."/>
        </authorList>
    </citation>
    <scope>NUCLEOTIDE SEQUENCE</scope>
    <source>
        <strain evidence="2">PC1</strain>
    </source>
</reference>
<accession>A0A146JZV7</accession>